<name>A0ABS2GYP1_9LACO</name>
<dbReference type="PANTHER" id="PTHR30037:SF4">
    <property type="entry name" value="DNA-3-METHYLADENINE GLYCOSYLASE I"/>
    <property type="match status" value="1"/>
</dbReference>
<protein>
    <submittedName>
        <fullName evidence="1">DNA-3-methyladenine glycosylase I</fullName>
    </submittedName>
</protein>
<reference evidence="1 2" key="1">
    <citation type="journal article" date="2021" name="Sci. Rep.">
        <title>The distribution of antibiotic resistance genes in chicken gut microbiota commensals.</title>
        <authorList>
            <person name="Juricova H."/>
            <person name="Matiasovicova J."/>
            <person name="Kubasova T."/>
            <person name="Cejkova D."/>
            <person name="Rychlik I."/>
        </authorList>
    </citation>
    <scope>NUCLEOTIDE SEQUENCE [LARGE SCALE GENOMIC DNA]</scope>
    <source>
        <strain evidence="1 2">An574</strain>
    </source>
</reference>
<dbReference type="Pfam" id="PF03352">
    <property type="entry name" value="Adenine_glyco"/>
    <property type="match status" value="1"/>
</dbReference>
<evidence type="ECO:0000313" key="2">
    <source>
        <dbReference type="Proteomes" id="UP000785625"/>
    </source>
</evidence>
<dbReference type="EMBL" id="JACJKU010000056">
    <property type="protein sequence ID" value="MBM6941018.1"/>
    <property type="molecule type" value="Genomic_DNA"/>
</dbReference>
<sequence>MAEQLKWFKDDTLHQKYYPGNKLYKHYQDDVWGIPPHNDRSIFEQYTIGMFAAGLSWNASFLKYPELTKAYHNWDFGRIAKMGDDEVKAMLDNPKLIRNERKIRATISNAETVIKLQDKYGSLDNYFWQQMDYFQWRFRVPTISSLGTTIPLGDKIAKQMKKDGFKYAGPVSAYSFIVSIGLINARLDGKGFEDDPKSLIKPYSEQGQNTFNV</sequence>
<dbReference type="PANTHER" id="PTHR30037">
    <property type="entry name" value="DNA-3-METHYLADENINE GLYCOSYLASE 1"/>
    <property type="match status" value="1"/>
</dbReference>
<gene>
    <name evidence="1" type="ORF">H5975_05980</name>
</gene>
<dbReference type="RefSeq" id="WP_204785289.1">
    <property type="nucleotide sequence ID" value="NZ_JACJKU010000056.1"/>
</dbReference>
<dbReference type="Proteomes" id="UP000785625">
    <property type="component" value="Unassembled WGS sequence"/>
</dbReference>
<dbReference type="SUPFAM" id="SSF48150">
    <property type="entry name" value="DNA-glycosylase"/>
    <property type="match status" value="1"/>
</dbReference>
<dbReference type="InterPro" id="IPR005019">
    <property type="entry name" value="Adenine_glyco"/>
</dbReference>
<proteinExistence type="predicted"/>
<dbReference type="InterPro" id="IPR011257">
    <property type="entry name" value="DNA_glycosylase"/>
</dbReference>
<organism evidence="1 2">
    <name type="scientific">Limosilactobacillus coleohominis</name>
    <dbReference type="NCBI Taxonomy" id="181675"/>
    <lineage>
        <taxon>Bacteria</taxon>
        <taxon>Bacillati</taxon>
        <taxon>Bacillota</taxon>
        <taxon>Bacilli</taxon>
        <taxon>Lactobacillales</taxon>
        <taxon>Lactobacillaceae</taxon>
        <taxon>Limosilactobacillus</taxon>
    </lineage>
</organism>
<dbReference type="InterPro" id="IPR052891">
    <property type="entry name" value="DNA-3mA_glycosylase"/>
</dbReference>
<evidence type="ECO:0000313" key="1">
    <source>
        <dbReference type="EMBL" id="MBM6941018.1"/>
    </source>
</evidence>
<dbReference type="Gene3D" id="1.10.340.30">
    <property type="entry name" value="Hypothetical protein, domain 2"/>
    <property type="match status" value="1"/>
</dbReference>
<keyword evidence="2" id="KW-1185">Reference proteome</keyword>
<accession>A0ABS2GYP1</accession>
<comment type="caution">
    <text evidence="1">The sequence shown here is derived from an EMBL/GenBank/DDBJ whole genome shotgun (WGS) entry which is preliminary data.</text>
</comment>